<dbReference type="PANTHER" id="PTHR46193:SF10">
    <property type="entry name" value="6-PHOSPHOGLUCONATE PHOSPHATASE"/>
    <property type="match status" value="1"/>
</dbReference>
<dbReference type="Proteomes" id="UP000199236">
    <property type="component" value="Unassembled WGS sequence"/>
</dbReference>
<dbReference type="GO" id="GO:0003824">
    <property type="term" value="F:catalytic activity"/>
    <property type="evidence" value="ECO:0007669"/>
    <property type="project" value="UniProtKB-ARBA"/>
</dbReference>
<evidence type="ECO:0000256" key="4">
    <source>
        <dbReference type="ARBA" id="ARBA00022842"/>
    </source>
</evidence>
<keyword evidence="3" id="KW-0479">Metal-binding</keyword>
<dbReference type="InterPro" id="IPR051600">
    <property type="entry name" value="Beta-PGM-like"/>
</dbReference>
<keyword evidence="6" id="KW-1185">Reference proteome</keyword>
<evidence type="ECO:0000256" key="1">
    <source>
        <dbReference type="ARBA" id="ARBA00001946"/>
    </source>
</evidence>
<dbReference type="PANTHER" id="PTHR46193">
    <property type="entry name" value="6-PHOSPHOGLUCONATE PHOSPHATASE"/>
    <property type="match status" value="1"/>
</dbReference>
<evidence type="ECO:0000313" key="6">
    <source>
        <dbReference type="Proteomes" id="UP000199236"/>
    </source>
</evidence>
<dbReference type="NCBIfam" id="TIGR01509">
    <property type="entry name" value="HAD-SF-IA-v3"/>
    <property type="match status" value="1"/>
</dbReference>
<dbReference type="AlphaFoldDB" id="A0A1I5EPG2"/>
<dbReference type="InterPro" id="IPR036412">
    <property type="entry name" value="HAD-like_sf"/>
</dbReference>
<evidence type="ECO:0000256" key="3">
    <source>
        <dbReference type="ARBA" id="ARBA00022723"/>
    </source>
</evidence>
<dbReference type="Gene3D" id="1.10.150.240">
    <property type="entry name" value="Putative phosphatase, domain 2"/>
    <property type="match status" value="1"/>
</dbReference>
<keyword evidence="4" id="KW-0460">Magnesium</keyword>
<dbReference type="InterPro" id="IPR023214">
    <property type="entry name" value="HAD_sf"/>
</dbReference>
<organism evidence="5 6">
    <name type="scientific">Cohaesibacter marisflavi</name>
    <dbReference type="NCBI Taxonomy" id="655353"/>
    <lineage>
        <taxon>Bacteria</taxon>
        <taxon>Pseudomonadati</taxon>
        <taxon>Pseudomonadota</taxon>
        <taxon>Alphaproteobacteria</taxon>
        <taxon>Hyphomicrobiales</taxon>
        <taxon>Cohaesibacteraceae</taxon>
    </lineage>
</organism>
<reference evidence="5 6" key="1">
    <citation type="submission" date="2016-10" db="EMBL/GenBank/DDBJ databases">
        <authorList>
            <person name="de Groot N.N."/>
        </authorList>
    </citation>
    <scope>NUCLEOTIDE SEQUENCE [LARGE SCALE GENOMIC DNA]</scope>
    <source>
        <strain evidence="5 6">CGMCC 1.9157</strain>
    </source>
</reference>
<dbReference type="InterPro" id="IPR041492">
    <property type="entry name" value="HAD_2"/>
</dbReference>
<protein>
    <submittedName>
        <fullName evidence="5">Haloacid dehalogenase superfamily, subfamily IA, variant 3 with third motif having DD or ED</fullName>
    </submittedName>
</protein>
<dbReference type="Pfam" id="PF13419">
    <property type="entry name" value="HAD_2"/>
    <property type="match status" value="1"/>
</dbReference>
<evidence type="ECO:0000256" key="2">
    <source>
        <dbReference type="ARBA" id="ARBA00006171"/>
    </source>
</evidence>
<comment type="cofactor">
    <cofactor evidence="1">
        <name>Mg(2+)</name>
        <dbReference type="ChEBI" id="CHEBI:18420"/>
    </cofactor>
</comment>
<dbReference type="EMBL" id="FOVR01000003">
    <property type="protein sequence ID" value="SFO13339.1"/>
    <property type="molecule type" value="Genomic_DNA"/>
</dbReference>
<dbReference type="RefSeq" id="WP_175527991.1">
    <property type="nucleotide sequence ID" value="NZ_FOVR01000003.1"/>
</dbReference>
<dbReference type="STRING" id="655353.SAMN04488056_103284"/>
<evidence type="ECO:0000313" key="5">
    <source>
        <dbReference type="EMBL" id="SFO13339.1"/>
    </source>
</evidence>
<dbReference type="SFLD" id="SFLDS00003">
    <property type="entry name" value="Haloacid_Dehalogenase"/>
    <property type="match status" value="1"/>
</dbReference>
<dbReference type="Gene3D" id="3.40.50.1000">
    <property type="entry name" value="HAD superfamily/HAD-like"/>
    <property type="match status" value="1"/>
</dbReference>
<name>A0A1I5EPG2_9HYPH</name>
<sequence length="223" mass="25052">MLVIFDCDGTLVDTEIIWAKASLEIFKEEDLDMDLEAYNSTYAGMTNAEIIQLIEEDIERSLPHDILQRITDRATSKLDKLKVIEGAHEMLDQLDYPRCVCSNTAMERLEANMRLVDLWDRFRPYVYSAVEVGTKLPKPDPNVFLHAATVLETDPSECFVIEDSTHGVQAACQAGMRVIGFIGASHSYLGHGEHLMDAGAETVVRRLADLPATIDALKDWHEQ</sequence>
<accession>A0A1I5EPG2</accession>
<proteinExistence type="inferred from homology"/>
<dbReference type="InterPro" id="IPR006439">
    <property type="entry name" value="HAD-SF_hydro_IA"/>
</dbReference>
<dbReference type="SUPFAM" id="SSF56784">
    <property type="entry name" value="HAD-like"/>
    <property type="match status" value="1"/>
</dbReference>
<dbReference type="GO" id="GO:0046872">
    <property type="term" value="F:metal ion binding"/>
    <property type="evidence" value="ECO:0007669"/>
    <property type="project" value="UniProtKB-KW"/>
</dbReference>
<dbReference type="SFLD" id="SFLDG01129">
    <property type="entry name" value="C1.5:_HAD__Beta-PGM__Phosphata"/>
    <property type="match status" value="1"/>
</dbReference>
<dbReference type="SFLD" id="SFLDG01135">
    <property type="entry name" value="C1.5.6:_HAD__Beta-PGM__Phospha"/>
    <property type="match status" value="1"/>
</dbReference>
<dbReference type="InterPro" id="IPR023198">
    <property type="entry name" value="PGP-like_dom2"/>
</dbReference>
<comment type="similarity">
    <text evidence="2">Belongs to the HAD-like hydrolase superfamily. CbbY/CbbZ/Gph/YieH family.</text>
</comment>
<gene>
    <name evidence="5" type="ORF">SAMN04488056_103284</name>
</gene>